<evidence type="ECO:0000256" key="5">
    <source>
        <dbReference type="ARBA" id="ARBA00022723"/>
    </source>
</evidence>
<keyword evidence="5 8" id="KW-0479">Metal-binding</keyword>
<dbReference type="UniPathway" id="UPA00591">
    <property type="reaction ID" value="UER00663"/>
</dbReference>
<evidence type="ECO:0000256" key="3">
    <source>
        <dbReference type="ARBA" id="ARBA00006676"/>
    </source>
</evidence>
<dbReference type="Gene3D" id="3.20.20.140">
    <property type="entry name" value="Metal-dependent hydrolases"/>
    <property type="match status" value="2"/>
</dbReference>
<dbReference type="PANTHER" id="PTHR11359">
    <property type="entry name" value="AMP DEAMINASE"/>
    <property type="match status" value="1"/>
</dbReference>
<dbReference type="SUPFAM" id="SSF51556">
    <property type="entry name" value="Metallo-dependent hydrolases"/>
    <property type="match status" value="1"/>
</dbReference>
<feature type="region of interest" description="Disordered" evidence="9">
    <location>
        <begin position="472"/>
        <end position="493"/>
    </location>
</feature>
<dbReference type="PIRSF" id="PIRSF001251">
    <property type="entry name" value="AMP_deaminase_met"/>
    <property type="match status" value="1"/>
</dbReference>
<keyword evidence="6 8" id="KW-0378">Hydrolase</keyword>
<dbReference type="GO" id="GO:0046033">
    <property type="term" value="P:AMP metabolic process"/>
    <property type="evidence" value="ECO:0007669"/>
    <property type="project" value="TreeGrafter"/>
</dbReference>
<organism evidence="10">
    <name type="scientific">Timema monikensis</name>
    <dbReference type="NCBI Taxonomy" id="170555"/>
    <lineage>
        <taxon>Eukaryota</taxon>
        <taxon>Metazoa</taxon>
        <taxon>Ecdysozoa</taxon>
        <taxon>Arthropoda</taxon>
        <taxon>Hexapoda</taxon>
        <taxon>Insecta</taxon>
        <taxon>Pterygota</taxon>
        <taxon>Neoptera</taxon>
        <taxon>Polyneoptera</taxon>
        <taxon>Phasmatodea</taxon>
        <taxon>Timematodea</taxon>
        <taxon>Timematoidea</taxon>
        <taxon>Timematidae</taxon>
        <taxon>Timema</taxon>
    </lineage>
</organism>
<evidence type="ECO:0000256" key="9">
    <source>
        <dbReference type="SAM" id="MobiDB-lite"/>
    </source>
</evidence>
<evidence type="ECO:0000313" key="10">
    <source>
        <dbReference type="EMBL" id="CAD7425025.1"/>
    </source>
</evidence>
<dbReference type="EMBL" id="OB792871">
    <property type="protein sequence ID" value="CAD7425025.1"/>
    <property type="molecule type" value="Genomic_DNA"/>
</dbReference>
<name>A0A7R9E0A4_9NEOP</name>
<dbReference type="InterPro" id="IPR006329">
    <property type="entry name" value="AMPD"/>
</dbReference>
<dbReference type="AlphaFoldDB" id="A0A7R9E0A4"/>
<evidence type="ECO:0000256" key="7">
    <source>
        <dbReference type="ARBA" id="ARBA00022833"/>
    </source>
</evidence>
<dbReference type="InterPro" id="IPR006650">
    <property type="entry name" value="A/AMP_deam_AS"/>
</dbReference>
<dbReference type="GO" id="GO:0032264">
    <property type="term" value="P:IMP salvage"/>
    <property type="evidence" value="ECO:0007669"/>
    <property type="project" value="UniProtKB-UniPathway"/>
</dbReference>
<evidence type="ECO:0000256" key="2">
    <source>
        <dbReference type="ARBA" id="ARBA00004955"/>
    </source>
</evidence>
<dbReference type="InterPro" id="IPR032466">
    <property type="entry name" value="Metal_Hydrolase"/>
</dbReference>
<dbReference type="Pfam" id="PF19326">
    <property type="entry name" value="AMP_deaminase"/>
    <property type="match status" value="2"/>
</dbReference>
<dbReference type="GO" id="GO:0003876">
    <property type="term" value="F:AMP deaminase activity"/>
    <property type="evidence" value="ECO:0007669"/>
    <property type="project" value="UniProtKB-EC"/>
</dbReference>
<protein>
    <recommendedName>
        <fullName evidence="4 8">AMP deaminase</fullName>
        <ecNumber evidence="4 8">3.5.4.6</ecNumber>
    </recommendedName>
</protein>
<dbReference type="PROSITE" id="PS00485">
    <property type="entry name" value="A_DEAMINASE"/>
    <property type="match status" value="1"/>
</dbReference>
<dbReference type="CDD" id="cd01319">
    <property type="entry name" value="AMPD"/>
    <property type="match status" value="1"/>
</dbReference>
<evidence type="ECO:0000256" key="1">
    <source>
        <dbReference type="ARBA" id="ARBA00001947"/>
    </source>
</evidence>
<accession>A0A7R9E0A4</accession>
<proteinExistence type="inferred from homology"/>
<comment type="cofactor">
    <cofactor evidence="1 8">
        <name>Zn(2+)</name>
        <dbReference type="ChEBI" id="CHEBI:29105"/>
    </cofactor>
</comment>
<dbReference type="GO" id="GO:0005829">
    <property type="term" value="C:cytosol"/>
    <property type="evidence" value="ECO:0007669"/>
    <property type="project" value="TreeGrafter"/>
</dbReference>
<evidence type="ECO:0000256" key="6">
    <source>
        <dbReference type="ARBA" id="ARBA00022801"/>
    </source>
</evidence>
<evidence type="ECO:0000256" key="8">
    <source>
        <dbReference type="PIRNR" id="PIRNR001251"/>
    </source>
</evidence>
<comment type="pathway">
    <text evidence="2">Purine metabolism; IMP biosynthesis via salvage pathway; IMP from AMP: step 1/1.</text>
</comment>
<comment type="similarity">
    <text evidence="3 8">Belongs to the metallo-dependent hydrolases superfamily. Adenosine and AMP deaminases family.</text>
</comment>
<comment type="catalytic activity">
    <reaction evidence="8">
        <text>AMP + H2O + H(+) = IMP + NH4(+)</text>
        <dbReference type="Rhea" id="RHEA:14777"/>
        <dbReference type="ChEBI" id="CHEBI:15377"/>
        <dbReference type="ChEBI" id="CHEBI:15378"/>
        <dbReference type="ChEBI" id="CHEBI:28938"/>
        <dbReference type="ChEBI" id="CHEBI:58053"/>
        <dbReference type="ChEBI" id="CHEBI:456215"/>
        <dbReference type="EC" id="3.5.4.6"/>
    </reaction>
</comment>
<dbReference type="EC" id="3.5.4.6" evidence="4 8"/>
<evidence type="ECO:0000256" key="4">
    <source>
        <dbReference type="ARBA" id="ARBA00012775"/>
    </source>
</evidence>
<keyword evidence="7" id="KW-0862">Zinc</keyword>
<sequence>MEMTGYDVTLSQHPIYYEDEGEEGGVHIGVAKDLEDRRSHYEPSIGPAPDDAEHNFELEEHDYVPHFQRVSISGEDTSGVPLEDLQQASSLLVRALHIRERYMAVSHQTFPSITSRFLRSVDSGCVHLLDVITHEDRKTIEVPLTAKSRKHADSITLEALHDELRLKESCSEIELETVFFNSRYKDHPVHAPASKGNPWECDFLEDKGYFFSPVNGVFHVYKDQESLGRNEAFNYQYPNLASFVTDMNTLCVMMADGPLKSFCYRRLTYLSSKYQLHVLLNELRELASQKAVPHRDFYNIRKVDTHIHAASCMNQKHLLRFIKKTLKNHADEVVTCSKGGETMTLREVFESMHLTSYDLTVDMLDVHADRNTFHRFDKFNAKYNPIGESRLREVFLKTDNYLNGKYFGRIIKVSMCLKKKGKAIIAKWNNIQDWQVKYLKELEDGKGAGSEAKSSKKYIFSDQLGFLQMNTKRKETTSSMDNNERDDTAEKESEIEIPNKIDDQTFRNFKNQKIIALTSLKEVSYDLEESKYQNSELRLSIYGKNQDEWDKLALWAIAGDVYSDNVRWLIQIPRLFDIFKSNKLMDNFQEFLNNLFLPLFEVTNNPKSHPELHMFLQYVIGFDSVDDESKPENPLFDKDVHVPHQWSDEENPPYAYYLYYMYANLTVLNHFRRERGLNTFVLRPHCGEAGPVQHLVCGFMMAENISHGLLLRKVPVLQYLYYLAQIGIAMSPLSNNSLFLNYHRNPLPEYLARGLCVSLSTDDPLQFHFTKEPLMEEYSIAAQVWKLSSCDMCELARNSVLMSGFPHKMKQYWLGPNYTKEGVAGNDISRTNVPDIRVSYRYEAIVDELSNIFKVVDKEITV</sequence>
<dbReference type="FunFam" id="3.20.20.140:FF:000035">
    <property type="entry name" value="Probable amp deaminase"/>
    <property type="match status" value="1"/>
</dbReference>
<gene>
    <name evidence="10" type="ORF">TMSB3V08_LOCUS1950</name>
</gene>
<dbReference type="PANTHER" id="PTHR11359:SF0">
    <property type="entry name" value="AMP DEAMINASE"/>
    <property type="match status" value="1"/>
</dbReference>
<dbReference type="GO" id="GO:0046872">
    <property type="term" value="F:metal ion binding"/>
    <property type="evidence" value="ECO:0007669"/>
    <property type="project" value="UniProtKB-KW"/>
</dbReference>
<reference evidence="10" key="1">
    <citation type="submission" date="2020-11" db="EMBL/GenBank/DDBJ databases">
        <authorList>
            <person name="Tran Van P."/>
        </authorList>
    </citation>
    <scope>NUCLEOTIDE SEQUENCE</scope>
</reference>